<sequence length="1019" mass="111965">MDYTAATTSSRFEDVDTDRKRLDAFKLGGNAPLSASSHRGHRSSHSRSHSRHTSVSLSFSAPPLSPSPSVSSDSPPASPPPNTGGSKRNSHHRRRSSVSTRRESAEIMGLSLPVLSSSSSSEDNINLGDKDSIRRRALLALEGRSEVGAFSRVEIPELSTPDLEKRFDFPSKPSYPPGIGAGYGSGLSSITSNKRDSYGKFMSMSSSKDVLGTLVEEEEEEEHSLHVDETPAPVTVHELGTVSSPVELIESPTPAPVRPRPATLKLRPLSLSSSVQATNNDLPTPAETPTHRPGLRSLTLSPSLSGDNNNASDDDTMPSWATRRQSMIISRSSPTVPPARRLSLSNVMDSTTTPARPTRRPSIPYFGPDDRTPIGHYGLPTPELTPISDRRYSQDSSSSGCRNSRSLSVSEQHFLFQAHNALVQRISDLERALSARPHSRPQSYASETSSQNDLPSDEMLQLIADLKAERDELKKDVDGWRSRIADFEHQITLLMKRVENERREAWVARERVGLMELEKKAVEATLTEKTTWGEEGWRKVRAIESALSHAMEECQHLRPQADRVPDLELDISRLTVALAEERKKREEIEKELESVLSTPTPQAFELSQYRTAPVPRAMTFVRRGGLGFRSVDSSSSSTDVESIDDSLDRHQLSLKVVQEEDEDDNLNDDLARYEDEDENDDYTFQTSISDSSFGSDSDEPRDNSHLTEMVMDGDYLIELSSASSSSPPTPTPPSPQQSHERRASLIKAWTFPQVLGPSTSVAREAEEVDRFFGCLEDVDNSPPMDAKLRSIESEKNLFSQALADAEDDVPFMIPSDIGVEVVLSSSQSTLHSIAEDEEEEEGKEAIHSSDEDIVGQEVDGGIIFTFTPPPLFEGPETIEHKLSVLTVSEPQPAVKFAAPPQTSSVSSIPRSSSSRTFISHIPVHSTSTPVKSPSTRIPRMSECLSSPSMPVKRGIPSSSIPRLSQSPPSPALSPKARSSSFIPQPRKNQPATATPMKVQSKPRMSMYDSIRSIKSRILS</sequence>
<keyword evidence="2" id="KW-1185">Reference proteome</keyword>
<name>A0ACB8UDT8_9APHY</name>
<accession>A0ACB8UDT8</accession>
<dbReference type="EMBL" id="MU274903">
    <property type="protein sequence ID" value="KAI0092542.1"/>
    <property type="molecule type" value="Genomic_DNA"/>
</dbReference>
<dbReference type="Proteomes" id="UP001055072">
    <property type="component" value="Unassembled WGS sequence"/>
</dbReference>
<evidence type="ECO:0000313" key="1">
    <source>
        <dbReference type="EMBL" id="KAI0092542.1"/>
    </source>
</evidence>
<evidence type="ECO:0000313" key="2">
    <source>
        <dbReference type="Proteomes" id="UP001055072"/>
    </source>
</evidence>
<protein>
    <submittedName>
        <fullName evidence="1">Uncharacterized protein</fullName>
    </submittedName>
</protein>
<organism evidence="1 2">
    <name type="scientific">Irpex rosettiformis</name>
    <dbReference type="NCBI Taxonomy" id="378272"/>
    <lineage>
        <taxon>Eukaryota</taxon>
        <taxon>Fungi</taxon>
        <taxon>Dikarya</taxon>
        <taxon>Basidiomycota</taxon>
        <taxon>Agaricomycotina</taxon>
        <taxon>Agaricomycetes</taxon>
        <taxon>Polyporales</taxon>
        <taxon>Irpicaceae</taxon>
        <taxon>Irpex</taxon>
    </lineage>
</organism>
<comment type="caution">
    <text evidence="1">The sequence shown here is derived from an EMBL/GenBank/DDBJ whole genome shotgun (WGS) entry which is preliminary data.</text>
</comment>
<reference evidence="1" key="1">
    <citation type="journal article" date="2021" name="Environ. Microbiol.">
        <title>Gene family expansions and transcriptome signatures uncover fungal adaptations to wood decay.</title>
        <authorList>
            <person name="Hage H."/>
            <person name="Miyauchi S."/>
            <person name="Viragh M."/>
            <person name="Drula E."/>
            <person name="Min B."/>
            <person name="Chaduli D."/>
            <person name="Navarro D."/>
            <person name="Favel A."/>
            <person name="Norest M."/>
            <person name="Lesage-Meessen L."/>
            <person name="Balint B."/>
            <person name="Merenyi Z."/>
            <person name="de Eugenio L."/>
            <person name="Morin E."/>
            <person name="Martinez A.T."/>
            <person name="Baldrian P."/>
            <person name="Stursova M."/>
            <person name="Martinez M.J."/>
            <person name="Novotny C."/>
            <person name="Magnuson J.K."/>
            <person name="Spatafora J.W."/>
            <person name="Maurice S."/>
            <person name="Pangilinan J."/>
            <person name="Andreopoulos W."/>
            <person name="LaButti K."/>
            <person name="Hundley H."/>
            <person name="Na H."/>
            <person name="Kuo A."/>
            <person name="Barry K."/>
            <person name="Lipzen A."/>
            <person name="Henrissat B."/>
            <person name="Riley R."/>
            <person name="Ahrendt S."/>
            <person name="Nagy L.G."/>
            <person name="Grigoriev I.V."/>
            <person name="Martin F."/>
            <person name="Rosso M.N."/>
        </authorList>
    </citation>
    <scope>NUCLEOTIDE SEQUENCE</scope>
    <source>
        <strain evidence="1">CBS 384.51</strain>
    </source>
</reference>
<gene>
    <name evidence="1" type="ORF">BDY19DRAFT_490725</name>
</gene>
<proteinExistence type="predicted"/>